<protein>
    <submittedName>
        <fullName evidence="2">Uncharacterized protein</fullName>
    </submittedName>
</protein>
<gene>
    <name evidence="2" type="ORF">FH603_4958</name>
</gene>
<feature type="compositionally biased region" description="Basic and acidic residues" evidence="1">
    <location>
        <begin position="56"/>
        <end position="69"/>
    </location>
</feature>
<keyword evidence="3" id="KW-1185">Reference proteome</keyword>
<accession>A0ABR6WCY3</accession>
<proteinExistence type="predicted"/>
<evidence type="ECO:0000256" key="1">
    <source>
        <dbReference type="SAM" id="MobiDB-lite"/>
    </source>
</evidence>
<evidence type="ECO:0000313" key="2">
    <source>
        <dbReference type="EMBL" id="MBC3794429.1"/>
    </source>
</evidence>
<feature type="compositionally biased region" description="Basic residues" evidence="1">
    <location>
        <begin position="35"/>
        <end position="44"/>
    </location>
</feature>
<dbReference type="EMBL" id="VFIA01000045">
    <property type="protein sequence ID" value="MBC3794429.1"/>
    <property type="molecule type" value="Genomic_DNA"/>
</dbReference>
<reference evidence="2 3" key="1">
    <citation type="submission" date="2019-06" db="EMBL/GenBank/DDBJ databases">
        <title>Spirosoma utsteinense sp. nov. isolated from Antarctic ice-free soils.</title>
        <authorList>
            <person name="Tahon G."/>
        </authorList>
    </citation>
    <scope>NUCLEOTIDE SEQUENCE [LARGE SCALE GENOMIC DNA]</scope>
    <source>
        <strain evidence="2 3">LMG 31447</strain>
    </source>
</reference>
<feature type="compositionally biased region" description="Polar residues" evidence="1">
    <location>
        <begin position="73"/>
        <end position="85"/>
    </location>
</feature>
<dbReference type="Proteomes" id="UP000700732">
    <property type="component" value="Unassembled WGS sequence"/>
</dbReference>
<evidence type="ECO:0000313" key="3">
    <source>
        <dbReference type="Proteomes" id="UP000700732"/>
    </source>
</evidence>
<sequence length="85" mass="9642">MDEEMKLIIGMIGMLIASALLTWSTQPSQFAPVPSKRKRKRKTTIRLQDMQPSLTDEGRVVMNPRRDEEATSPGYQQPSSLTHEV</sequence>
<dbReference type="RefSeq" id="WP_186740944.1">
    <property type="nucleotide sequence ID" value="NZ_VFIA01000045.1"/>
</dbReference>
<organism evidence="2 3">
    <name type="scientific">Spirosoma utsteinense</name>
    <dbReference type="NCBI Taxonomy" id="2585773"/>
    <lineage>
        <taxon>Bacteria</taxon>
        <taxon>Pseudomonadati</taxon>
        <taxon>Bacteroidota</taxon>
        <taxon>Cytophagia</taxon>
        <taxon>Cytophagales</taxon>
        <taxon>Cytophagaceae</taxon>
        <taxon>Spirosoma</taxon>
    </lineage>
</organism>
<feature type="region of interest" description="Disordered" evidence="1">
    <location>
        <begin position="28"/>
        <end position="85"/>
    </location>
</feature>
<name>A0ABR6WCY3_9BACT</name>
<comment type="caution">
    <text evidence="2">The sequence shown here is derived from an EMBL/GenBank/DDBJ whole genome shotgun (WGS) entry which is preliminary data.</text>
</comment>